<evidence type="ECO:0000256" key="1">
    <source>
        <dbReference type="SAM" id="MobiDB-lite"/>
    </source>
</evidence>
<dbReference type="EMBL" id="KL198027">
    <property type="protein sequence ID" value="KDQ16479.1"/>
    <property type="molecule type" value="Genomic_DNA"/>
</dbReference>
<organism evidence="2 3">
    <name type="scientific">Botryobasidium botryosum (strain FD-172 SS1)</name>
    <dbReference type="NCBI Taxonomy" id="930990"/>
    <lineage>
        <taxon>Eukaryota</taxon>
        <taxon>Fungi</taxon>
        <taxon>Dikarya</taxon>
        <taxon>Basidiomycota</taxon>
        <taxon>Agaricomycotina</taxon>
        <taxon>Agaricomycetes</taxon>
        <taxon>Cantharellales</taxon>
        <taxon>Botryobasidiaceae</taxon>
        <taxon>Botryobasidium</taxon>
    </lineage>
</organism>
<feature type="compositionally biased region" description="Basic and acidic residues" evidence="1">
    <location>
        <begin position="401"/>
        <end position="412"/>
    </location>
</feature>
<evidence type="ECO:0000313" key="2">
    <source>
        <dbReference type="EMBL" id="KDQ16479.1"/>
    </source>
</evidence>
<proteinExistence type="predicted"/>
<dbReference type="InParanoid" id="A0A067MLR4"/>
<keyword evidence="3" id="KW-1185">Reference proteome</keyword>
<dbReference type="Proteomes" id="UP000027195">
    <property type="component" value="Unassembled WGS sequence"/>
</dbReference>
<name>A0A067MLR4_BOTB1</name>
<feature type="region of interest" description="Disordered" evidence="1">
    <location>
        <begin position="336"/>
        <end position="430"/>
    </location>
</feature>
<accession>A0A067MLR4</accession>
<reference evidence="3" key="1">
    <citation type="journal article" date="2014" name="Proc. Natl. Acad. Sci. U.S.A.">
        <title>Extensive sampling of basidiomycete genomes demonstrates inadequacy of the white-rot/brown-rot paradigm for wood decay fungi.</title>
        <authorList>
            <person name="Riley R."/>
            <person name="Salamov A.A."/>
            <person name="Brown D.W."/>
            <person name="Nagy L.G."/>
            <person name="Floudas D."/>
            <person name="Held B.W."/>
            <person name="Levasseur A."/>
            <person name="Lombard V."/>
            <person name="Morin E."/>
            <person name="Otillar R."/>
            <person name="Lindquist E.A."/>
            <person name="Sun H."/>
            <person name="LaButti K.M."/>
            <person name="Schmutz J."/>
            <person name="Jabbour D."/>
            <person name="Luo H."/>
            <person name="Baker S.E."/>
            <person name="Pisabarro A.G."/>
            <person name="Walton J.D."/>
            <person name="Blanchette R.A."/>
            <person name="Henrissat B."/>
            <person name="Martin F."/>
            <person name="Cullen D."/>
            <person name="Hibbett D.S."/>
            <person name="Grigoriev I.V."/>
        </authorList>
    </citation>
    <scope>NUCLEOTIDE SEQUENCE [LARGE SCALE GENOMIC DNA]</scope>
    <source>
        <strain evidence="3">FD-172 SS1</strain>
    </source>
</reference>
<dbReference type="HOGENOM" id="CLU_637756_0_0_1"/>
<evidence type="ECO:0000313" key="3">
    <source>
        <dbReference type="Proteomes" id="UP000027195"/>
    </source>
</evidence>
<dbReference type="AlphaFoldDB" id="A0A067MLR4"/>
<dbReference type="OrthoDB" id="3262484at2759"/>
<sequence length="430" mass="48078">MPASTLASSPTAFLEWRKQAGIHVYGTSDPILDLSQSNSITQLLNTITALPAWTNDANSAAYQSVKWEQLHSLRNEFIGAQLPEPSVQISAEDSQALERSLPVILETCYSLNKIAEYAGLRPNEATWRLPCDTLISHTFRMGQGDLPLMYLNECELSLPETGPTFPSTATADACLFFRRTRLFETPTPENAPLANEAACFNVSAWPNLYILQWACEHNGEQEGQYRLIMDLTSAQYQRRSLGIDNDVVYGAHAVRGVMHIYASWWHSKQIKCKKLLELDLKRPRPAVQFYMFLRKVLSHANSNQSTFEGLSEHKLRTAQAAYKGSWKAERQAGDLHDAFSGSPLSSDGGRSDVQQEDDESMKSTTTSTEQEEGEEGRTESSMQEDVISDGGRRSVSPTAAELDRVKRQRLDHWTGTPPTVVEWIQKSESA</sequence>
<protein>
    <submittedName>
        <fullName evidence="2">Uncharacterized protein</fullName>
    </submittedName>
</protein>
<gene>
    <name evidence="2" type="ORF">BOTBODRAFT_186513</name>
</gene>